<organism evidence="1 2">
    <name type="scientific">Mytilus galloprovincialis</name>
    <name type="common">Mediterranean mussel</name>
    <dbReference type="NCBI Taxonomy" id="29158"/>
    <lineage>
        <taxon>Eukaryota</taxon>
        <taxon>Metazoa</taxon>
        <taxon>Spiralia</taxon>
        <taxon>Lophotrochozoa</taxon>
        <taxon>Mollusca</taxon>
        <taxon>Bivalvia</taxon>
        <taxon>Autobranchia</taxon>
        <taxon>Pteriomorphia</taxon>
        <taxon>Mytilida</taxon>
        <taxon>Mytiloidea</taxon>
        <taxon>Mytilidae</taxon>
        <taxon>Mytilinae</taxon>
        <taxon>Mytilus</taxon>
    </lineage>
</organism>
<protein>
    <submittedName>
        <fullName evidence="1">Uncharacterized protein</fullName>
    </submittedName>
</protein>
<sequence>MAQVLTVPGDVRHGFSYMGQFNHDFGRITGIAATKRGTFCSLPNTRKDCSSGTVSCFFGENKDGCVYAGAANYEQVYPNLEKLTKNEIYNIATLDSPTDICSDDNGQIYVSGHGSNNIHRLVEDKKYLSFTRKEETDYKLLDIPLNAKHGIKEPVALCFNQDYGKLYI</sequence>
<dbReference type="SUPFAM" id="SSF63825">
    <property type="entry name" value="YWTD domain"/>
    <property type="match status" value="1"/>
</dbReference>
<evidence type="ECO:0000313" key="1">
    <source>
        <dbReference type="EMBL" id="VDI21524.1"/>
    </source>
</evidence>
<feature type="non-terminal residue" evidence="1">
    <location>
        <position position="1"/>
    </location>
</feature>
<accession>A0A8B6DLH9</accession>
<reference evidence="1" key="1">
    <citation type="submission" date="2018-11" db="EMBL/GenBank/DDBJ databases">
        <authorList>
            <person name="Alioto T."/>
            <person name="Alioto T."/>
        </authorList>
    </citation>
    <scope>NUCLEOTIDE SEQUENCE</scope>
</reference>
<proteinExistence type="predicted"/>
<evidence type="ECO:0000313" key="2">
    <source>
        <dbReference type="Proteomes" id="UP000596742"/>
    </source>
</evidence>
<dbReference type="Proteomes" id="UP000596742">
    <property type="component" value="Unassembled WGS sequence"/>
</dbReference>
<gene>
    <name evidence="1" type="ORF">MGAL_10B070682</name>
</gene>
<name>A0A8B6DLH9_MYTGA</name>
<comment type="caution">
    <text evidence="1">The sequence shown here is derived from an EMBL/GenBank/DDBJ whole genome shotgun (WGS) entry which is preliminary data.</text>
</comment>
<dbReference type="AlphaFoldDB" id="A0A8B6DLH9"/>
<dbReference type="OrthoDB" id="6119439at2759"/>
<dbReference type="EMBL" id="UYJE01003686">
    <property type="protein sequence ID" value="VDI21524.1"/>
    <property type="molecule type" value="Genomic_DNA"/>
</dbReference>
<keyword evidence="2" id="KW-1185">Reference proteome</keyword>